<evidence type="ECO:0000313" key="6">
    <source>
        <dbReference type="Proteomes" id="UP000827753"/>
    </source>
</evidence>
<sequence>MQVYLNKGRVIIIKNKNKRKSLDKGNKRCYNKGNNKNNNKKTKKTTGVLRMKKMQNQLVELLNIHGVSGDEKAVRDYLLFELATEKLVDRCHIDDYGNLLAEKTYGDGKGATVLLSAHMDTVRGVREDKELIVKNGAISAQLPNGERAILGADDRAGIAIILTVLRNMSKVRFNGKIKVAFSREEEIGCVGSTNIRKNWYEGTDLAIVVDRRGSRDIVVGCGQPFCSNEVGLFMQDVAQMADLDFKCVEGGISDALTFSENGINSVNLSAGYYNEHTEKEYVVISEMKQTVRLMMQVFAIINQFSHTFNEVPDENMWVTNWYPTGKYASKYDVGYFEDVFMQDLYAEEFDTHGDVMVYEMGADVVISQGDNEIMLTRESLKGLINQLSGSLN</sequence>
<keyword evidence="3" id="KW-0378">Hydrolase</keyword>
<dbReference type="PANTHER" id="PTHR42994">
    <property type="entry name" value="PEPTIDASE T"/>
    <property type="match status" value="1"/>
</dbReference>
<protein>
    <submittedName>
        <fullName evidence="5">Metallo-aminopeptidase</fullName>
    </submittedName>
</protein>
<dbReference type="GO" id="GO:0016787">
    <property type="term" value="F:hydrolase activity"/>
    <property type="evidence" value="ECO:0007669"/>
    <property type="project" value="UniProtKB-KW"/>
</dbReference>
<dbReference type="Gene3D" id="3.40.630.10">
    <property type="entry name" value="Zn peptidases"/>
    <property type="match status" value="1"/>
</dbReference>
<proteinExistence type="predicted"/>
<keyword evidence="2" id="KW-0479">Metal-binding</keyword>
<comment type="cofactor">
    <cofactor evidence="1">
        <name>Zn(2+)</name>
        <dbReference type="ChEBI" id="CHEBI:29105"/>
    </cofactor>
</comment>
<dbReference type="InterPro" id="IPR008007">
    <property type="entry name" value="Peptidase_M42"/>
</dbReference>
<dbReference type="EMBL" id="OK499987">
    <property type="protein sequence ID" value="UGO47850.1"/>
    <property type="molecule type" value="Genomic_DNA"/>
</dbReference>
<dbReference type="InterPro" id="IPR001261">
    <property type="entry name" value="ArgE/DapE_CS"/>
</dbReference>
<evidence type="ECO:0000256" key="2">
    <source>
        <dbReference type="ARBA" id="ARBA00022723"/>
    </source>
</evidence>
<name>A0AAE8YT50_9CAUD</name>
<reference evidence="5 6" key="1">
    <citation type="submission" date="2021-10" db="EMBL/GenBank/DDBJ databases">
        <authorList>
            <person name="Lavering E.D."/>
            <person name="James R."/>
            <person name="Fairholm J.D."/>
            <person name="Ogilvie B.H."/>
            <person name="Thurgood T.L."/>
            <person name="Robison R.A."/>
            <person name="Grose J.H."/>
        </authorList>
    </citation>
    <scope>NUCLEOTIDE SEQUENCE [LARGE SCALE GENOMIC DNA]</scope>
</reference>
<dbReference type="PANTHER" id="PTHR42994:SF2">
    <property type="entry name" value="PEPTIDASE"/>
    <property type="match status" value="1"/>
</dbReference>
<dbReference type="PROSITE" id="PS00758">
    <property type="entry name" value="ARGE_DAPE_CPG2_1"/>
    <property type="match status" value="1"/>
</dbReference>
<organism evidence="5 6">
    <name type="scientific">Bacillus phage vB_BanS_MrDarsey</name>
    <dbReference type="NCBI Taxonomy" id="2894787"/>
    <lineage>
        <taxon>Viruses</taxon>
        <taxon>Duplodnaviria</taxon>
        <taxon>Heunggongvirae</taxon>
        <taxon>Uroviricota</taxon>
        <taxon>Caudoviricetes</taxon>
        <taxon>Joanripponvirinae</taxon>
        <taxon>Tsamsavirus</taxon>
        <taxon>Tsamsavirus mrdarsey</taxon>
    </lineage>
</organism>
<accession>A0AAE8YT50</accession>
<dbReference type="Pfam" id="PF05343">
    <property type="entry name" value="Peptidase_M42"/>
    <property type="match status" value="1"/>
</dbReference>
<dbReference type="GO" id="GO:0046872">
    <property type="term" value="F:metal ion binding"/>
    <property type="evidence" value="ECO:0007669"/>
    <property type="project" value="UniProtKB-KW"/>
</dbReference>
<keyword evidence="6" id="KW-1185">Reference proteome</keyword>
<evidence type="ECO:0000256" key="1">
    <source>
        <dbReference type="ARBA" id="ARBA00001947"/>
    </source>
</evidence>
<dbReference type="SUPFAM" id="SSF53187">
    <property type="entry name" value="Zn-dependent exopeptidases"/>
    <property type="match status" value="1"/>
</dbReference>
<evidence type="ECO:0000313" key="5">
    <source>
        <dbReference type="EMBL" id="UGO47850.1"/>
    </source>
</evidence>
<evidence type="ECO:0000256" key="3">
    <source>
        <dbReference type="ARBA" id="ARBA00022801"/>
    </source>
</evidence>
<evidence type="ECO:0000256" key="4">
    <source>
        <dbReference type="SAM" id="MobiDB-lite"/>
    </source>
</evidence>
<dbReference type="Proteomes" id="UP000827753">
    <property type="component" value="Segment"/>
</dbReference>
<feature type="region of interest" description="Disordered" evidence="4">
    <location>
        <begin position="23"/>
        <end position="42"/>
    </location>
</feature>
<gene>
    <name evidence="5" type="ORF">MRDARSEY_18</name>
</gene>